<reference evidence="4 5" key="1">
    <citation type="journal article" date="2019" name="Nat. Ecol. Evol.">
        <title>Megaphylogeny resolves global patterns of mushroom evolution.</title>
        <authorList>
            <person name="Varga T."/>
            <person name="Krizsan K."/>
            <person name="Foldi C."/>
            <person name="Dima B."/>
            <person name="Sanchez-Garcia M."/>
            <person name="Sanchez-Ramirez S."/>
            <person name="Szollosi G.J."/>
            <person name="Szarkandi J.G."/>
            <person name="Papp V."/>
            <person name="Albert L."/>
            <person name="Andreopoulos W."/>
            <person name="Angelini C."/>
            <person name="Antonin V."/>
            <person name="Barry K.W."/>
            <person name="Bougher N.L."/>
            <person name="Buchanan P."/>
            <person name="Buyck B."/>
            <person name="Bense V."/>
            <person name="Catcheside P."/>
            <person name="Chovatia M."/>
            <person name="Cooper J."/>
            <person name="Damon W."/>
            <person name="Desjardin D."/>
            <person name="Finy P."/>
            <person name="Geml J."/>
            <person name="Haridas S."/>
            <person name="Hughes K."/>
            <person name="Justo A."/>
            <person name="Karasinski D."/>
            <person name="Kautmanova I."/>
            <person name="Kiss B."/>
            <person name="Kocsube S."/>
            <person name="Kotiranta H."/>
            <person name="LaButti K.M."/>
            <person name="Lechner B.E."/>
            <person name="Liimatainen K."/>
            <person name="Lipzen A."/>
            <person name="Lukacs Z."/>
            <person name="Mihaltcheva S."/>
            <person name="Morgado L.N."/>
            <person name="Niskanen T."/>
            <person name="Noordeloos M.E."/>
            <person name="Ohm R.A."/>
            <person name="Ortiz-Santana B."/>
            <person name="Ovrebo C."/>
            <person name="Racz N."/>
            <person name="Riley R."/>
            <person name="Savchenko A."/>
            <person name="Shiryaev A."/>
            <person name="Soop K."/>
            <person name="Spirin V."/>
            <person name="Szebenyi C."/>
            <person name="Tomsovsky M."/>
            <person name="Tulloss R.E."/>
            <person name="Uehling J."/>
            <person name="Grigoriev I.V."/>
            <person name="Vagvolgyi C."/>
            <person name="Papp T."/>
            <person name="Martin F.M."/>
            <person name="Miettinen O."/>
            <person name="Hibbett D.S."/>
            <person name="Nagy L.G."/>
        </authorList>
    </citation>
    <scope>NUCLEOTIDE SEQUENCE [LARGE SCALE GENOMIC DNA]</scope>
    <source>
        <strain evidence="4 5">CBS 962.96</strain>
    </source>
</reference>
<organism evidence="4 5">
    <name type="scientific">Dendrothele bispora (strain CBS 962.96)</name>
    <dbReference type="NCBI Taxonomy" id="1314807"/>
    <lineage>
        <taxon>Eukaryota</taxon>
        <taxon>Fungi</taxon>
        <taxon>Dikarya</taxon>
        <taxon>Basidiomycota</taxon>
        <taxon>Agaricomycotina</taxon>
        <taxon>Agaricomycetes</taxon>
        <taxon>Agaricomycetidae</taxon>
        <taxon>Agaricales</taxon>
        <taxon>Agaricales incertae sedis</taxon>
        <taxon>Dendrothele</taxon>
    </lineage>
</organism>
<accession>A0A4S8LLR0</accession>
<name>A0A4S8LLR0_DENBC</name>
<keyword evidence="5" id="KW-1185">Reference proteome</keyword>
<evidence type="ECO:0000313" key="4">
    <source>
        <dbReference type="EMBL" id="THU90011.1"/>
    </source>
</evidence>
<dbReference type="EMBL" id="ML179349">
    <property type="protein sequence ID" value="THU90011.1"/>
    <property type="molecule type" value="Genomic_DNA"/>
</dbReference>
<dbReference type="Gene3D" id="1.25.40.10">
    <property type="entry name" value="Tetratricopeptide repeat domain"/>
    <property type="match status" value="1"/>
</dbReference>
<proteinExistence type="predicted"/>
<dbReference type="PROSITE" id="PS50005">
    <property type="entry name" value="TPR"/>
    <property type="match status" value="2"/>
</dbReference>
<dbReference type="PANTHER" id="PTHR45641">
    <property type="entry name" value="TETRATRICOPEPTIDE REPEAT PROTEIN (AFU_ORTHOLOGUE AFUA_6G03870)"/>
    <property type="match status" value="1"/>
</dbReference>
<keyword evidence="2 3" id="KW-0802">TPR repeat</keyword>
<evidence type="ECO:0000313" key="5">
    <source>
        <dbReference type="Proteomes" id="UP000297245"/>
    </source>
</evidence>
<feature type="repeat" description="TPR" evidence="3">
    <location>
        <begin position="69"/>
        <end position="102"/>
    </location>
</feature>
<dbReference type="InterPro" id="IPR011990">
    <property type="entry name" value="TPR-like_helical_dom_sf"/>
</dbReference>
<gene>
    <name evidence="4" type="ORF">K435DRAFT_864723</name>
</gene>
<feature type="repeat" description="TPR" evidence="3">
    <location>
        <begin position="29"/>
        <end position="62"/>
    </location>
</feature>
<dbReference type="SUPFAM" id="SSF48452">
    <property type="entry name" value="TPR-like"/>
    <property type="match status" value="1"/>
</dbReference>
<dbReference type="PANTHER" id="PTHR45641:SF19">
    <property type="entry name" value="NEPHROCYSTIN-3"/>
    <property type="match status" value="1"/>
</dbReference>
<dbReference type="Pfam" id="PF13424">
    <property type="entry name" value="TPR_12"/>
    <property type="match status" value="1"/>
</dbReference>
<dbReference type="OrthoDB" id="431454at2759"/>
<dbReference type="SMART" id="SM00028">
    <property type="entry name" value="TPR"/>
    <property type="match status" value="3"/>
</dbReference>
<evidence type="ECO:0000256" key="2">
    <source>
        <dbReference type="ARBA" id="ARBA00022803"/>
    </source>
</evidence>
<keyword evidence="1" id="KW-0677">Repeat</keyword>
<dbReference type="InterPro" id="IPR019734">
    <property type="entry name" value="TPR_rpt"/>
</dbReference>
<dbReference type="Proteomes" id="UP000297245">
    <property type="component" value="Unassembled WGS sequence"/>
</dbReference>
<evidence type="ECO:0000256" key="3">
    <source>
        <dbReference type="PROSITE-ProRule" id="PRU00339"/>
    </source>
</evidence>
<evidence type="ECO:0000256" key="1">
    <source>
        <dbReference type="ARBA" id="ARBA00022737"/>
    </source>
</evidence>
<dbReference type="AlphaFoldDB" id="A0A4S8LLR0"/>
<sequence length="185" mass="21626">MQEKYDEATEMTLKAQKQYEEIGYKQVVAECWQTLGVIYDDQAQYDEAVNMFSKAQIQYQRIGSSVNVAWCHQRLGITYGSQGQYEKAQEAFTEALELLKEFPGEKYIIGYTLLNFGYLFFYMKDFVETRRKHEEARDTFDSHGQLERQVDECSEALAELDEAEAAESISEWLFTPCNNKNSWIH</sequence>
<protein>
    <submittedName>
        <fullName evidence="4">TPR-like protein</fullName>
    </submittedName>
</protein>